<comment type="caution">
    <text evidence="1">The sequence shown here is derived from an EMBL/GenBank/DDBJ whole genome shotgun (WGS) entry which is preliminary data.</text>
</comment>
<dbReference type="EMBL" id="JAFNEN010002525">
    <property type="protein sequence ID" value="KAG8172621.1"/>
    <property type="molecule type" value="Genomic_DNA"/>
</dbReference>
<reference evidence="1 2" key="1">
    <citation type="journal article" date="2022" name="Nat. Ecol. Evol.">
        <title>A masculinizing supergene underlies an exaggerated male reproductive morph in a spider.</title>
        <authorList>
            <person name="Hendrickx F."/>
            <person name="De Corte Z."/>
            <person name="Sonet G."/>
            <person name="Van Belleghem S.M."/>
            <person name="Kostlbacher S."/>
            <person name="Vangestel C."/>
        </authorList>
    </citation>
    <scope>NUCLEOTIDE SEQUENCE [LARGE SCALE GENOMIC DNA]</scope>
    <source>
        <strain evidence="1">W744_W776</strain>
    </source>
</reference>
<dbReference type="Proteomes" id="UP000827092">
    <property type="component" value="Unassembled WGS sequence"/>
</dbReference>
<evidence type="ECO:0000313" key="1">
    <source>
        <dbReference type="EMBL" id="KAG8172621.1"/>
    </source>
</evidence>
<sequence length="68" mass="8046">MFWDVVRTTEEDARVYAAKQSECRINKLYYECVKDKFVMSLPCRLTDCDWLPASGILVKPDHDLKQYI</sequence>
<gene>
    <name evidence="1" type="ORF">JTE90_023580</name>
</gene>
<protein>
    <submittedName>
        <fullName evidence="1">Uncharacterized protein</fullName>
    </submittedName>
</protein>
<keyword evidence="2" id="KW-1185">Reference proteome</keyword>
<organism evidence="1 2">
    <name type="scientific">Oedothorax gibbosus</name>
    <dbReference type="NCBI Taxonomy" id="931172"/>
    <lineage>
        <taxon>Eukaryota</taxon>
        <taxon>Metazoa</taxon>
        <taxon>Ecdysozoa</taxon>
        <taxon>Arthropoda</taxon>
        <taxon>Chelicerata</taxon>
        <taxon>Arachnida</taxon>
        <taxon>Araneae</taxon>
        <taxon>Araneomorphae</taxon>
        <taxon>Entelegynae</taxon>
        <taxon>Araneoidea</taxon>
        <taxon>Linyphiidae</taxon>
        <taxon>Erigoninae</taxon>
        <taxon>Oedothorax</taxon>
    </lineage>
</organism>
<dbReference type="AlphaFoldDB" id="A0AAV6TMC9"/>
<evidence type="ECO:0000313" key="2">
    <source>
        <dbReference type="Proteomes" id="UP000827092"/>
    </source>
</evidence>
<name>A0AAV6TMC9_9ARAC</name>
<proteinExistence type="predicted"/>
<accession>A0AAV6TMC9</accession>